<sequence length="276" mass="30097">MRLFVFLTILIVFFLSIGYNEATRLTDEENKILQAECGKTVNTSDAEGISAERAKAPWLINYRNGNLSCSGVLISRKHFVTARHCLTKNITTPSSSNKDCTSEKDFLLQISNLELEIDSPMTTKAEARLLEFCKESTPDYLDLSVITLPTDLQLSDTINPVCVSRNAISVGSEVSVSSFGFPKSSFKSGKPNSRAGRVFSTEKLQIGLPTAEKNAHEANDWHIAGTRAGDSGSGAVVQKSGRYFLAGIVSRKNTKSLLMDISSQAAKICTIFNICP</sequence>
<dbReference type="InterPro" id="IPR001254">
    <property type="entry name" value="Trypsin_dom"/>
</dbReference>
<dbReference type="GO" id="GO:0006508">
    <property type="term" value="P:proteolysis"/>
    <property type="evidence" value="ECO:0007669"/>
    <property type="project" value="InterPro"/>
</dbReference>
<evidence type="ECO:0000256" key="1">
    <source>
        <dbReference type="SAM" id="SignalP"/>
    </source>
</evidence>
<dbReference type="GO" id="GO:0004252">
    <property type="term" value="F:serine-type endopeptidase activity"/>
    <property type="evidence" value="ECO:0007669"/>
    <property type="project" value="InterPro"/>
</dbReference>
<dbReference type="SMART" id="SM00020">
    <property type="entry name" value="Tryp_SPc"/>
    <property type="match status" value="1"/>
</dbReference>
<evidence type="ECO:0000259" key="2">
    <source>
        <dbReference type="PROSITE" id="PS50240"/>
    </source>
</evidence>
<evidence type="ECO:0000313" key="3">
    <source>
        <dbReference type="EMBL" id="PIC19922.1"/>
    </source>
</evidence>
<dbReference type="InterPro" id="IPR005514">
    <property type="entry name" value="DUF316"/>
</dbReference>
<feature type="domain" description="Peptidase S1" evidence="2">
    <location>
        <begin position="40"/>
        <end position="276"/>
    </location>
</feature>
<feature type="chain" id="PRO_5013828505" description="Peptidase S1 domain-containing protein" evidence="1">
    <location>
        <begin position="23"/>
        <end position="276"/>
    </location>
</feature>
<keyword evidence="1" id="KW-0732">Signal</keyword>
<dbReference type="Pfam" id="PF03761">
    <property type="entry name" value="DUF316"/>
    <property type="match status" value="1"/>
</dbReference>
<dbReference type="InterPro" id="IPR009003">
    <property type="entry name" value="Peptidase_S1_PA"/>
</dbReference>
<proteinExistence type="predicted"/>
<dbReference type="OrthoDB" id="5830415at2759"/>
<dbReference type="PANTHER" id="PTHR22596">
    <property type="entry name" value="TRYPSIN-LIKE PROTEASE PROTEIN 6"/>
    <property type="match status" value="1"/>
</dbReference>
<feature type="signal peptide" evidence="1">
    <location>
        <begin position="1"/>
        <end position="22"/>
    </location>
</feature>
<dbReference type="EMBL" id="PDUG01000006">
    <property type="protein sequence ID" value="PIC19922.1"/>
    <property type="molecule type" value="Genomic_DNA"/>
</dbReference>
<dbReference type="PANTHER" id="PTHR22596:SF7">
    <property type="entry name" value="PEPTIDASE S1 DOMAIN-CONTAINING PROTEIN"/>
    <property type="match status" value="1"/>
</dbReference>
<dbReference type="PROSITE" id="PS50240">
    <property type="entry name" value="TRYPSIN_DOM"/>
    <property type="match status" value="1"/>
</dbReference>
<dbReference type="SUPFAM" id="SSF50494">
    <property type="entry name" value="Trypsin-like serine proteases"/>
    <property type="match status" value="1"/>
</dbReference>
<dbReference type="Gene3D" id="2.40.10.10">
    <property type="entry name" value="Trypsin-like serine proteases"/>
    <property type="match status" value="1"/>
</dbReference>
<dbReference type="InterPro" id="IPR043504">
    <property type="entry name" value="Peptidase_S1_PA_chymotrypsin"/>
</dbReference>
<comment type="caution">
    <text evidence="3">The sequence shown here is derived from an EMBL/GenBank/DDBJ whole genome shotgun (WGS) entry which is preliminary data.</text>
</comment>
<reference evidence="4" key="1">
    <citation type="submission" date="2017-10" db="EMBL/GenBank/DDBJ databases">
        <title>Rapid genome shrinkage in a self-fertile nematode reveals novel sperm competition proteins.</title>
        <authorList>
            <person name="Yin D."/>
            <person name="Schwarz E.M."/>
            <person name="Thomas C.G."/>
            <person name="Felde R.L."/>
            <person name="Korf I.F."/>
            <person name="Cutter A.D."/>
            <person name="Schartner C.M."/>
            <person name="Ralston E.J."/>
            <person name="Meyer B.J."/>
            <person name="Haag E.S."/>
        </authorList>
    </citation>
    <scope>NUCLEOTIDE SEQUENCE [LARGE SCALE GENOMIC DNA]</scope>
    <source>
        <strain evidence="4">JU1422</strain>
    </source>
</reference>
<keyword evidence="4" id="KW-1185">Reference proteome</keyword>
<gene>
    <name evidence="3" type="primary">Cnig_chr_X.g25288</name>
    <name evidence="3" type="ORF">B9Z55_025288</name>
</gene>
<protein>
    <recommendedName>
        <fullName evidence="2">Peptidase S1 domain-containing protein</fullName>
    </recommendedName>
</protein>
<dbReference type="AlphaFoldDB" id="A0A2G5SY77"/>
<evidence type="ECO:0000313" key="4">
    <source>
        <dbReference type="Proteomes" id="UP000230233"/>
    </source>
</evidence>
<accession>A0A2G5SY77</accession>
<name>A0A2G5SY77_9PELO</name>
<dbReference type="Proteomes" id="UP000230233">
    <property type="component" value="Chromosome X"/>
</dbReference>
<organism evidence="3 4">
    <name type="scientific">Caenorhabditis nigoni</name>
    <dbReference type="NCBI Taxonomy" id="1611254"/>
    <lineage>
        <taxon>Eukaryota</taxon>
        <taxon>Metazoa</taxon>
        <taxon>Ecdysozoa</taxon>
        <taxon>Nematoda</taxon>
        <taxon>Chromadorea</taxon>
        <taxon>Rhabditida</taxon>
        <taxon>Rhabditina</taxon>
        <taxon>Rhabditomorpha</taxon>
        <taxon>Rhabditoidea</taxon>
        <taxon>Rhabditidae</taxon>
        <taxon>Peloderinae</taxon>
        <taxon>Caenorhabditis</taxon>
    </lineage>
</organism>